<sequence>MLAFPDRHTAAIPDLQQPAVTRLDRLPQLQAERHVAGELVGVLALLHGDIEGFQFRSAGLQPLVERNQVRPQLQRIDRLTEASGRIGRVDGTHRYLRSDPLRPTAELTAAKTMIPATSTARFSTVSA</sequence>
<comment type="caution">
    <text evidence="1">The sequence shown here is derived from an EMBL/GenBank/DDBJ whole genome shotgun (WGS) entry which is preliminary data.</text>
</comment>
<proteinExistence type="predicted"/>
<dbReference type="EMBL" id="VSSQ01146450">
    <property type="protein sequence ID" value="MPN64895.1"/>
    <property type="molecule type" value="Genomic_DNA"/>
</dbReference>
<name>A0A645JML2_9ZZZZ</name>
<reference evidence="1" key="1">
    <citation type="submission" date="2019-08" db="EMBL/GenBank/DDBJ databases">
        <authorList>
            <person name="Kucharzyk K."/>
            <person name="Murdoch R.W."/>
            <person name="Higgins S."/>
            <person name="Loffler F."/>
        </authorList>
    </citation>
    <scope>NUCLEOTIDE SEQUENCE</scope>
</reference>
<protein>
    <submittedName>
        <fullName evidence="1">Uncharacterized protein</fullName>
    </submittedName>
</protein>
<organism evidence="1">
    <name type="scientific">bioreactor metagenome</name>
    <dbReference type="NCBI Taxonomy" id="1076179"/>
    <lineage>
        <taxon>unclassified sequences</taxon>
        <taxon>metagenomes</taxon>
        <taxon>ecological metagenomes</taxon>
    </lineage>
</organism>
<evidence type="ECO:0000313" key="1">
    <source>
        <dbReference type="EMBL" id="MPN64895.1"/>
    </source>
</evidence>
<dbReference type="AlphaFoldDB" id="A0A645JML2"/>
<gene>
    <name evidence="1" type="ORF">SDC9_212673</name>
</gene>
<accession>A0A645JML2</accession>